<keyword evidence="3" id="KW-1185">Reference proteome</keyword>
<gene>
    <name evidence="2" type="ORF">FISHEDRAFT_76395</name>
</gene>
<evidence type="ECO:0000313" key="2">
    <source>
        <dbReference type="EMBL" id="KIY45538.1"/>
    </source>
</evidence>
<dbReference type="OrthoDB" id="3357519at2759"/>
<accession>A0A0D7A413</accession>
<name>A0A0D7A413_9AGAR</name>
<dbReference type="Proteomes" id="UP000054144">
    <property type="component" value="Unassembled WGS sequence"/>
</dbReference>
<dbReference type="EMBL" id="KN882047">
    <property type="protein sequence ID" value="KIY45538.1"/>
    <property type="molecule type" value="Genomic_DNA"/>
</dbReference>
<feature type="domain" description="F-box" evidence="1">
    <location>
        <begin position="109"/>
        <end position="167"/>
    </location>
</feature>
<organism evidence="2 3">
    <name type="scientific">Fistulina hepatica ATCC 64428</name>
    <dbReference type="NCBI Taxonomy" id="1128425"/>
    <lineage>
        <taxon>Eukaryota</taxon>
        <taxon>Fungi</taxon>
        <taxon>Dikarya</taxon>
        <taxon>Basidiomycota</taxon>
        <taxon>Agaricomycotina</taxon>
        <taxon>Agaricomycetes</taxon>
        <taxon>Agaricomycetidae</taxon>
        <taxon>Agaricales</taxon>
        <taxon>Fistulinaceae</taxon>
        <taxon>Fistulina</taxon>
    </lineage>
</organism>
<dbReference type="Pfam" id="PF12937">
    <property type="entry name" value="F-box-like"/>
    <property type="match status" value="1"/>
</dbReference>
<dbReference type="InterPro" id="IPR001810">
    <property type="entry name" value="F-box_dom"/>
</dbReference>
<reference evidence="2 3" key="1">
    <citation type="journal article" date="2015" name="Fungal Genet. Biol.">
        <title>Evolution of novel wood decay mechanisms in Agaricales revealed by the genome sequences of Fistulina hepatica and Cylindrobasidium torrendii.</title>
        <authorList>
            <person name="Floudas D."/>
            <person name="Held B.W."/>
            <person name="Riley R."/>
            <person name="Nagy L.G."/>
            <person name="Koehler G."/>
            <person name="Ransdell A.S."/>
            <person name="Younus H."/>
            <person name="Chow J."/>
            <person name="Chiniquy J."/>
            <person name="Lipzen A."/>
            <person name="Tritt A."/>
            <person name="Sun H."/>
            <person name="Haridas S."/>
            <person name="LaButti K."/>
            <person name="Ohm R.A."/>
            <person name="Kues U."/>
            <person name="Blanchette R.A."/>
            <person name="Grigoriev I.V."/>
            <person name="Minto R.E."/>
            <person name="Hibbett D.S."/>
        </authorList>
    </citation>
    <scope>NUCLEOTIDE SEQUENCE [LARGE SCALE GENOMIC DNA]</scope>
    <source>
        <strain evidence="2 3">ATCC 64428</strain>
    </source>
</reference>
<dbReference type="SUPFAM" id="SSF52047">
    <property type="entry name" value="RNI-like"/>
    <property type="match status" value="1"/>
</dbReference>
<evidence type="ECO:0000313" key="3">
    <source>
        <dbReference type="Proteomes" id="UP000054144"/>
    </source>
</evidence>
<dbReference type="AlphaFoldDB" id="A0A0D7A413"/>
<evidence type="ECO:0000259" key="1">
    <source>
        <dbReference type="Pfam" id="PF12937"/>
    </source>
</evidence>
<protein>
    <recommendedName>
        <fullName evidence="1">F-box domain-containing protein</fullName>
    </recommendedName>
</protein>
<sequence>MKEMEASMNQSQAPSLRFSQTAPPLDLQPVVFLVPSLNLQNVDAPALKDAIRHVDDTISRLTATIEIWNGYQPSVDGMMHLESQLEIWCQYQQSLAARLHFLQPPPLVTLPVELLVEIFSWCMSPDDRWARIHEIPLHFRVPCRRGSSMYILAQVCQQWRDIICTTSVLHPVLILTNFEQKLNDAETIARLEAYLESTHRRPISFEIEFWQGPLHWDILRRLWESSERWGKIEIVNINRPPHRSLHSLSLPHLSSLHIRNFAVPAEPFSRDNLPKLETLDIVVCPTVLHVVMPVVPFITCLHALVLHPRDFYTLVGACTLLEALYLEKHFQTGAAANSSFPAGEPVVLSQLRQLHIPSSFDVHDLLSCIAAPNLVFLKDERLYSASIDFVRRSECATTLTDLDLEVRNETMSANAVALMRLNTHVSYLKLSVSDLRRSLADRFRVYGKIIEALSECTYHDGNHRRFDVLPKLRHLVVNADRMVYESYTCFAALIDLIDKRSSA</sequence>
<proteinExistence type="predicted"/>